<comment type="caution">
    <text evidence="1">The sequence shown here is derived from an EMBL/GenBank/DDBJ whole genome shotgun (WGS) entry which is preliminary data.</text>
</comment>
<name>A0A1R2CC43_9CILI</name>
<accession>A0A1R2CC43</accession>
<dbReference type="Proteomes" id="UP000187209">
    <property type="component" value="Unassembled WGS sequence"/>
</dbReference>
<reference evidence="1 2" key="1">
    <citation type="submission" date="2016-11" db="EMBL/GenBank/DDBJ databases">
        <title>The macronuclear genome of Stentor coeruleus: a giant cell with tiny introns.</title>
        <authorList>
            <person name="Slabodnick M."/>
            <person name="Ruby J.G."/>
            <person name="Reiff S.B."/>
            <person name="Swart E.C."/>
            <person name="Gosai S."/>
            <person name="Prabakaran S."/>
            <person name="Witkowska E."/>
            <person name="Larue G.E."/>
            <person name="Fisher S."/>
            <person name="Freeman R.M."/>
            <person name="Gunawardena J."/>
            <person name="Chu W."/>
            <person name="Stover N.A."/>
            <person name="Gregory B.D."/>
            <person name="Nowacki M."/>
            <person name="Derisi J."/>
            <person name="Roy S.W."/>
            <person name="Marshall W.F."/>
            <person name="Sood P."/>
        </authorList>
    </citation>
    <scope>NUCLEOTIDE SEQUENCE [LARGE SCALE GENOMIC DNA]</scope>
    <source>
        <strain evidence="1">WM001</strain>
    </source>
</reference>
<keyword evidence="2" id="KW-1185">Reference proteome</keyword>
<proteinExistence type="predicted"/>
<dbReference type="EMBL" id="MPUH01000201">
    <property type="protein sequence ID" value="OMJ86577.1"/>
    <property type="molecule type" value="Genomic_DNA"/>
</dbReference>
<gene>
    <name evidence="1" type="ORF">SteCoe_11862</name>
</gene>
<evidence type="ECO:0000313" key="2">
    <source>
        <dbReference type="Proteomes" id="UP000187209"/>
    </source>
</evidence>
<sequence length="147" mass="17369">MEELEFWIDTCEKIGIPTDIFQEIKEKTSETYRKIQKKLAKAQNSLLSKDLDNDNDIFRFERYFGQLVTAFNKQESVIMLFALEIFVKALHVKIYEKLKRNKIKAILSACIKVVKRLETQYSMQMTDVISIAISKIEQCKYKFAERL</sequence>
<evidence type="ECO:0000313" key="1">
    <source>
        <dbReference type="EMBL" id="OMJ86577.1"/>
    </source>
</evidence>
<protein>
    <submittedName>
        <fullName evidence="1">Uncharacterized protein</fullName>
    </submittedName>
</protein>
<organism evidence="1 2">
    <name type="scientific">Stentor coeruleus</name>
    <dbReference type="NCBI Taxonomy" id="5963"/>
    <lineage>
        <taxon>Eukaryota</taxon>
        <taxon>Sar</taxon>
        <taxon>Alveolata</taxon>
        <taxon>Ciliophora</taxon>
        <taxon>Postciliodesmatophora</taxon>
        <taxon>Heterotrichea</taxon>
        <taxon>Heterotrichida</taxon>
        <taxon>Stentoridae</taxon>
        <taxon>Stentor</taxon>
    </lineage>
</organism>
<dbReference type="AlphaFoldDB" id="A0A1R2CC43"/>